<dbReference type="CDD" id="cd07061">
    <property type="entry name" value="HP_HAP_like"/>
    <property type="match status" value="1"/>
</dbReference>
<dbReference type="AlphaFoldDB" id="A0A4C1VXA3"/>
<evidence type="ECO:0000313" key="3">
    <source>
        <dbReference type="EMBL" id="GBP42849.1"/>
    </source>
</evidence>
<feature type="chain" id="PRO_5020036645" evidence="2">
    <location>
        <begin position="25"/>
        <end position="393"/>
    </location>
</feature>
<evidence type="ECO:0000313" key="4">
    <source>
        <dbReference type="Proteomes" id="UP000299102"/>
    </source>
</evidence>
<evidence type="ECO:0000256" key="1">
    <source>
        <dbReference type="ARBA" id="ARBA00022801"/>
    </source>
</evidence>
<protein>
    <submittedName>
        <fullName evidence="3">Multiple inositol polyphosphate phosphatase 1</fullName>
    </submittedName>
</protein>
<feature type="signal peptide" evidence="2">
    <location>
        <begin position="1"/>
        <end position="24"/>
    </location>
</feature>
<dbReference type="PANTHER" id="PTHR20963">
    <property type="entry name" value="MULTIPLE INOSITOL POLYPHOSPHATE PHOSPHATASE-RELATED"/>
    <property type="match status" value="1"/>
</dbReference>
<gene>
    <name evidence="3" type="primary">Mipp1</name>
    <name evidence="3" type="ORF">EVAR_27202_1</name>
</gene>
<comment type="caution">
    <text evidence="3">The sequence shown here is derived from an EMBL/GenBank/DDBJ whole genome shotgun (WGS) entry which is preliminary data.</text>
</comment>
<organism evidence="3 4">
    <name type="scientific">Eumeta variegata</name>
    <name type="common">Bagworm moth</name>
    <name type="synonym">Eumeta japonica</name>
    <dbReference type="NCBI Taxonomy" id="151549"/>
    <lineage>
        <taxon>Eukaryota</taxon>
        <taxon>Metazoa</taxon>
        <taxon>Ecdysozoa</taxon>
        <taxon>Arthropoda</taxon>
        <taxon>Hexapoda</taxon>
        <taxon>Insecta</taxon>
        <taxon>Pterygota</taxon>
        <taxon>Neoptera</taxon>
        <taxon>Endopterygota</taxon>
        <taxon>Lepidoptera</taxon>
        <taxon>Glossata</taxon>
        <taxon>Ditrysia</taxon>
        <taxon>Tineoidea</taxon>
        <taxon>Psychidae</taxon>
        <taxon>Oiketicinae</taxon>
        <taxon>Eumeta</taxon>
    </lineage>
</organism>
<reference evidence="3 4" key="1">
    <citation type="journal article" date="2019" name="Commun. Biol.">
        <title>The bagworm genome reveals a unique fibroin gene that provides high tensile strength.</title>
        <authorList>
            <person name="Kono N."/>
            <person name="Nakamura H."/>
            <person name="Ohtoshi R."/>
            <person name="Tomita M."/>
            <person name="Numata K."/>
            <person name="Arakawa K."/>
        </authorList>
    </citation>
    <scope>NUCLEOTIDE SEQUENCE [LARGE SCALE GENOMIC DNA]</scope>
</reference>
<dbReference type="GO" id="GO:0003993">
    <property type="term" value="F:acid phosphatase activity"/>
    <property type="evidence" value="ECO:0007669"/>
    <property type="project" value="TreeGrafter"/>
</dbReference>
<keyword evidence="4" id="KW-1185">Reference proteome</keyword>
<proteinExistence type="predicted"/>
<dbReference type="Pfam" id="PF00328">
    <property type="entry name" value="His_Phos_2"/>
    <property type="match status" value="1"/>
</dbReference>
<keyword evidence="2" id="KW-0732">Signal</keyword>
<dbReference type="EMBL" id="BGZK01000425">
    <property type="protein sequence ID" value="GBP42849.1"/>
    <property type="molecule type" value="Genomic_DNA"/>
</dbReference>
<sequence>MRSFELNLVLILVCILWNNTYALADRSYDVLKHLGTRTPYRFKYNKNDSRIKYPGCEDRKIWMLVRHGTRLPSAQNIIGMNTTLKDLKYQILLHREKGRLSNEELEEFEDWTVNVDVTHEKYLTFEGQEEMILLAERVQNRFPNAVREKYDNETFVFRYTATQRAQQSAKHFTIGLFDKKNSQDVIFSPAVKIDPVLRVLEYYYDLKHYWVDGYGYHLTYRQACLAVKTMFENFSSKKGPNATFLFAHSGTLLKVLSHMLLYRPDFPLRADNMQDSRPWKTSDIDCFASNLAFVLYKWIPPDTALCHGMARMHRTHAPCQLHTAPALRTTLHAAAAPCLPAACRMPAARRLPHHLPDRHHSADSSHLPRIHHRATAPTNAHAHTYTHAGARTP</sequence>
<dbReference type="GO" id="GO:0052745">
    <property type="term" value="F:inositol phosphate phosphatase activity"/>
    <property type="evidence" value="ECO:0007669"/>
    <property type="project" value="TreeGrafter"/>
</dbReference>
<dbReference type="Gene3D" id="3.40.50.1240">
    <property type="entry name" value="Phosphoglycerate mutase-like"/>
    <property type="match status" value="2"/>
</dbReference>
<dbReference type="PANTHER" id="PTHR20963:SF51">
    <property type="entry name" value="MULTIPLE INOSITOL POLYPHOSPHATE PHOSPHATASE 1"/>
    <property type="match status" value="1"/>
</dbReference>
<dbReference type="Proteomes" id="UP000299102">
    <property type="component" value="Unassembled WGS sequence"/>
</dbReference>
<dbReference type="InterPro" id="IPR029033">
    <property type="entry name" value="His_PPase_superfam"/>
</dbReference>
<keyword evidence="1" id="KW-0378">Hydrolase</keyword>
<dbReference type="InterPro" id="IPR000560">
    <property type="entry name" value="His_Pase_clade-2"/>
</dbReference>
<name>A0A4C1VXA3_EUMVA</name>
<dbReference type="SUPFAM" id="SSF53254">
    <property type="entry name" value="Phosphoglycerate mutase-like"/>
    <property type="match status" value="1"/>
</dbReference>
<dbReference type="STRING" id="151549.A0A4C1VXA3"/>
<evidence type="ECO:0000256" key="2">
    <source>
        <dbReference type="SAM" id="SignalP"/>
    </source>
</evidence>
<accession>A0A4C1VXA3</accession>
<dbReference type="OrthoDB" id="6509975at2759"/>